<gene>
    <name evidence="1" type="ORF">P3T76_011796</name>
</gene>
<reference evidence="1" key="1">
    <citation type="submission" date="2023-08" db="EMBL/GenBank/DDBJ databases">
        <title>Reference Genome Resource for the Citrus Pathogen Phytophthora citrophthora.</title>
        <authorList>
            <person name="Moller H."/>
            <person name="Coetzee B."/>
            <person name="Rose L.J."/>
            <person name="Van Niekerk J.M."/>
        </authorList>
    </citation>
    <scope>NUCLEOTIDE SEQUENCE</scope>
    <source>
        <strain evidence="1">STE-U-9442</strain>
    </source>
</reference>
<evidence type="ECO:0008006" key="3">
    <source>
        <dbReference type="Google" id="ProtNLM"/>
    </source>
</evidence>
<dbReference type="Proteomes" id="UP001259832">
    <property type="component" value="Unassembled WGS sequence"/>
</dbReference>
<organism evidence="1 2">
    <name type="scientific">Phytophthora citrophthora</name>
    <dbReference type="NCBI Taxonomy" id="4793"/>
    <lineage>
        <taxon>Eukaryota</taxon>
        <taxon>Sar</taxon>
        <taxon>Stramenopiles</taxon>
        <taxon>Oomycota</taxon>
        <taxon>Peronosporomycetes</taxon>
        <taxon>Peronosporales</taxon>
        <taxon>Peronosporaceae</taxon>
        <taxon>Phytophthora</taxon>
    </lineage>
</organism>
<keyword evidence="2" id="KW-1185">Reference proteome</keyword>
<proteinExistence type="predicted"/>
<evidence type="ECO:0000313" key="1">
    <source>
        <dbReference type="EMBL" id="KAK1933582.1"/>
    </source>
</evidence>
<accession>A0AAD9G846</accession>
<name>A0AAD9G846_9STRA</name>
<protein>
    <recommendedName>
        <fullName evidence="3">Crinkler (CRN) family protein</fullName>
    </recommendedName>
</protein>
<evidence type="ECO:0000313" key="2">
    <source>
        <dbReference type="Proteomes" id="UP001259832"/>
    </source>
</evidence>
<dbReference type="EMBL" id="JASMQC010000028">
    <property type="protein sequence ID" value="KAK1933582.1"/>
    <property type="molecule type" value="Genomic_DNA"/>
</dbReference>
<comment type="caution">
    <text evidence="1">The sequence shown here is derived from an EMBL/GenBank/DDBJ whole genome shotgun (WGS) entry which is preliminary data.</text>
</comment>
<dbReference type="AlphaFoldDB" id="A0AAD9G846"/>
<sequence>MEVGGEGANVFFLEDHDMFFVNRGLATDQLTSINKKKFNRALKGRGTDWEIPLIDNVFGLGKSTFGDNYIRKCREIWQAKVDANPEKLTNPEGFMPVLCQCHTIHITLEPGSLSPDNLHDRYEMDKKIVRLICRYFDHKLQARPEALSEGSVGKMQSSGEVLEILTAEVGPLFIVLDVIGRGFEDENIDKFGQRELFMRFCRVVLMKWLPIPKVFFLLAGRASFLSYVGLRPGPGLEAIQASPFKFFRLSLHRLRWDAIADIITYTLVDEIEKKTIQQHFDLNAEQVAEVAHNLFDVTLGHPRSLLAAFQKCRSYDDLVHYDEIDMPDFIDWVEFSKRIASYAEPLGTMMSRAIDSVTVNMADTWEDVGGEKVFYDTIANGVGIAWEGTLDKATLYLPPFIQQMILAFLYPLRKYLLKVAKSKVSLDYPAVFEWVCLKRFQELFDKNMKSHGCPKDTLPVFFY</sequence>